<dbReference type="CDD" id="cd21134">
    <property type="entry name" value="YTH"/>
    <property type="match status" value="1"/>
</dbReference>
<organism evidence="3 4">
    <name type="scientific">Calicophoron daubneyi</name>
    <name type="common">Rumen fluke</name>
    <name type="synonym">Paramphistomum daubneyi</name>
    <dbReference type="NCBI Taxonomy" id="300641"/>
    <lineage>
        <taxon>Eukaryota</taxon>
        <taxon>Metazoa</taxon>
        <taxon>Spiralia</taxon>
        <taxon>Lophotrochozoa</taxon>
        <taxon>Platyhelminthes</taxon>
        <taxon>Trematoda</taxon>
        <taxon>Digenea</taxon>
        <taxon>Plagiorchiida</taxon>
        <taxon>Pronocephalata</taxon>
        <taxon>Paramphistomoidea</taxon>
        <taxon>Paramphistomidae</taxon>
        <taxon>Calicophoron</taxon>
    </lineage>
</organism>
<dbReference type="GO" id="GO:0061157">
    <property type="term" value="P:mRNA destabilization"/>
    <property type="evidence" value="ECO:0007669"/>
    <property type="project" value="TreeGrafter"/>
</dbReference>
<proteinExistence type="predicted"/>
<name>A0AAV2TVJ8_CALDB</name>
<dbReference type="GO" id="GO:1990247">
    <property type="term" value="F:N6-methyladenosine-containing RNA reader activity"/>
    <property type="evidence" value="ECO:0007669"/>
    <property type="project" value="TreeGrafter"/>
</dbReference>
<dbReference type="InterPro" id="IPR045168">
    <property type="entry name" value="YTH_prot"/>
</dbReference>
<reference evidence="3" key="1">
    <citation type="submission" date="2024-06" db="EMBL/GenBank/DDBJ databases">
        <authorList>
            <person name="Liu X."/>
            <person name="Lenzi L."/>
            <person name="Haldenby T S."/>
            <person name="Uol C."/>
        </authorList>
    </citation>
    <scope>NUCLEOTIDE SEQUENCE</scope>
</reference>
<dbReference type="GO" id="GO:0003729">
    <property type="term" value="F:mRNA binding"/>
    <property type="evidence" value="ECO:0007669"/>
    <property type="project" value="TreeGrafter"/>
</dbReference>
<comment type="caution">
    <text evidence="3">The sequence shown here is derived from an EMBL/GenBank/DDBJ whole genome shotgun (WGS) entry which is preliminary data.</text>
</comment>
<feature type="region of interest" description="Disordered" evidence="1">
    <location>
        <begin position="515"/>
        <end position="595"/>
    </location>
</feature>
<dbReference type="Pfam" id="PF04146">
    <property type="entry name" value="YTH"/>
    <property type="match status" value="1"/>
</dbReference>
<dbReference type="PANTHER" id="PTHR12357:SF89">
    <property type="entry name" value="YTH DOMAIN-CONTAINING FAMILY PROTEIN"/>
    <property type="match status" value="1"/>
</dbReference>
<dbReference type="AlphaFoldDB" id="A0AAV2TVJ8"/>
<feature type="region of interest" description="Disordered" evidence="1">
    <location>
        <begin position="412"/>
        <end position="470"/>
    </location>
</feature>
<feature type="domain" description="YTH" evidence="2">
    <location>
        <begin position="628"/>
        <end position="762"/>
    </location>
</feature>
<dbReference type="InterPro" id="IPR007275">
    <property type="entry name" value="YTH_domain"/>
</dbReference>
<evidence type="ECO:0000313" key="4">
    <source>
        <dbReference type="Proteomes" id="UP001497525"/>
    </source>
</evidence>
<gene>
    <name evidence="3" type="ORF">CDAUBV1_LOCUS16452</name>
</gene>
<accession>A0AAV2TVJ8</accession>
<protein>
    <recommendedName>
        <fullName evidence="2">YTH domain-containing protein</fullName>
    </recommendedName>
</protein>
<dbReference type="Gene3D" id="3.10.590.10">
    <property type="entry name" value="ph1033 like domains"/>
    <property type="match status" value="1"/>
</dbReference>
<dbReference type="EMBL" id="CAXLJL010000822">
    <property type="protein sequence ID" value="CAL5141190.1"/>
    <property type="molecule type" value="Genomic_DNA"/>
</dbReference>
<feature type="compositionally biased region" description="Polar residues" evidence="1">
    <location>
        <begin position="520"/>
        <end position="551"/>
    </location>
</feature>
<evidence type="ECO:0000259" key="2">
    <source>
        <dbReference type="PROSITE" id="PS50882"/>
    </source>
</evidence>
<dbReference type="Proteomes" id="UP001497525">
    <property type="component" value="Unassembled WGS sequence"/>
</dbReference>
<dbReference type="PANTHER" id="PTHR12357">
    <property type="entry name" value="YTH YT521-B HOMOLOGY DOMAIN-CONTAINING"/>
    <property type="match status" value="1"/>
</dbReference>
<feature type="compositionally biased region" description="Polar residues" evidence="1">
    <location>
        <begin position="417"/>
        <end position="470"/>
    </location>
</feature>
<dbReference type="GO" id="GO:0005737">
    <property type="term" value="C:cytoplasm"/>
    <property type="evidence" value="ECO:0007669"/>
    <property type="project" value="TreeGrafter"/>
</dbReference>
<evidence type="ECO:0000313" key="3">
    <source>
        <dbReference type="EMBL" id="CAL5141190.1"/>
    </source>
</evidence>
<sequence length="797" mass="85395">MSHTPGNVYGNVPSAADTYYGTLFSHLSYGMGENGAAVGSCNTTNNADAAAAAAMAVATGDGGGGAGDWSNLGGYAPSSGMLSALSQHLPATGITPGSNLRDLSLPSCTASTTNMTSPYAATLLAAVAAAAAAAYPVQQVPPSSVQPSAGQPFLPNVSVNSSSAADYGTMYYRSAARQPSVSSATPISGMYANGPYPAVTMPTWPYSVSPNQFAASSAMVDRVNGGMVQIDGWSTPTNQQPVTSQGCSDMDPNNPHSQQIPQGQYPQVAPGSINMQQKDLPNRAFYTPPHMRTAVAAATASGYANSDTTNQQQCSSDEFSVSYPVAQTEAKDRSFMSASSHPAHLVNGSVNGQVPFFNPFLSIQQQKEQQQQQMINEFNRLAVNNSGGELAGIDSESRAGVLPAQTRQLDISREQSVHTTSAPQWLYSNDGSNLSNERLNSEQSARGTRTTRPTVSNPMMLTNQGFTDSPRTGQMLAGPVIDPPRAKTWANIAGQPPKGSAAVLMNSTGWSAKRVPGHVLTSSGNRSSAPSAVIPSTASKPASSINATSNTHENRHSPNHSKTDEQKSPSFNSNLGENPNNSLSGNSRKNATGGYDDSLEALRESEALHQRLAKSINPTNFDTNVKKARFFVIKSFSEDDIHRSIKYSIWCSTALGNKKLDAAFAEANSKYPIYLFFSVNGSGHFCGMAEMTSRVDHSTRAMVWAQDKWQGAFSVRWIFVKDVPNTALRHIRVETNENKPVTHSRDTTELPLERGRQVMEVFATYSHTLSLFDDFVFYEERERQEGARRKQTTTRRG</sequence>
<feature type="compositionally biased region" description="Basic and acidic residues" evidence="1">
    <location>
        <begin position="552"/>
        <end position="567"/>
    </location>
</feature>
<dbReference type="PROSITE" id="PS50882">
    <property type="entry name" value="YTH"/>
    <property type="match status" value="1"/>
</dbReference>
<feature type="compositionally biased region" description="Polar residues" evidence="1">
    <location>
        <begin position="568"/>
        <end position="590"/>
    </location>
</feature>
<evidence type="ECO:0000256" key="1">
    <source>
        <dbReference type="SAM" id="MobiDB-lite"/>
    </source>
</evidence>